<evidence type="ECO:0000313" key="4">
    <source>
        <dbReference type="Proteomes" id="UP001234989"/>
    </source>
</evidence>
<dbReference type="PANTHER" id="PTHR48258:SF4">
    <property type="entry name" value="DUF4216 DOMAIN-CONTAINING PROTEIN"/>
    <property type="match status" value="1"/>
</dbReference>
<dbReference type="Proteomes" id="UP001234989">
    <property type="component" value="Chromosome 5"/>
</dbReference>
<dbReference type="PANTHER" id="PTHR48258">
    <property type="entry name" value="DUF4218 DOMAIN-CONTAINING PROTEIN-RELATED"/>
    <property type="match status" value="1"/>
</dbReference>
<name>A0AAF0QXS9_SOLVR</name>
<sequence length="819" mass="94160">MVLKALMVVSRMGSGILTSRFAPIGKLVLLLKIAGNFGKIGVDNKSVLLNSGIIALFCVLFNMIMILLWIKGYTVWTSHGEVESDTMFNNFVVGESSRSTEHNYFQGSRMSDMVDDAFGMHSDFEQGENVEEPPNEEANIFYEQLRDCSSPLFNGSQHSKLSVVVRLLSIKFDNNISQGAMDSMIDLIKELVDPIVEISDSYYKANALVSKLGLSSISIDCCEKGCMLYYKEDVDLESCHLVSCVIHDGKDWKHFDRTYPDFAAEPRNVKLGDDIWERVQNFPKVTEEPPYKFDGYGVAHNWTKQSIFWELPYWKDNLLRHNLDVMHIEKNYFDNMFNTIMDVTGKTKDNVKARLDLPEHCRRPELHLQESANNKLLKPKASYSFTMEQKRKICEWVESLTMPDGYASNLGKRVDIEREILHGMKSHDCHVFMEQLLPIAFCGLPENIWKPMTEISLFFKDLCSSTLRVENLVPMAKNIVVIINKLEKILPPGFFDVMEHFPIHLVHEALLGGPVQYRWMYPFERSIGKSKRGIKNKHRVEGCMVQVYLAKERSHFCSYYFDNYVSCLRNRPNRHDATGSDPAVQSLSIFNQPGKGSKKRTLHKLTEKEKKSAELHVLLNCPEVQPFFSKKIKYKYYVWAPKHEDDVQVNFKLKASKLLSSTFCDYQEKNRMPKFMLPDRWVLLLKHWSTDEKFKKRSEIGKMARASEKGGSLHTGGAISQITRKERMFTGKGRKRRWVWSGFVGNGVGLFGDSLRWGFGSFPVAIWSWNLMVEVHCFSEGNGSELLVFGWLMEKEKWLLCGFMVVGGWIVVTFILGND</sequence>
<reference evidence="3" key="1">
    <citation type="submission" date="2023-08" db="EMBL/GenBank/DDBJ databases">
        <title>A de novo genome assembly of Solanum verrucosum Schlechtendal, a Mexican diploid species geographically isolated from the other diploid A-genome species in potato relatives.</title>
        <authorList>
            <person name="Hosaka K."/>
        </authorList>
    </citation>
    <scope>NUCLEOTIDE SEQUENCE</scope>
    <source>
        <tissue evidence="3">Young leaves</tissue>
    </source>
</reference>
<feature type="transmembrane region" description="Helical" evidence="1">
    <location>
        <begin position="798"/>
        <end position="817"/>
    </location>
</feature>
<evidence type="ECO:0000313" key="3">
    <source>
        <dbReference type="EMBL" id="WMV30512.1"/>
    </source>
</evidence>
<keyword evidence="1" id="KW-0812">Transmembrane</keyword>
<proteinExistence type="predicted"/>
<dbReference type="InterPro" id="IPR025452">
    <property type="entry name" value="DUF4218"/>
</dbReference>
<keyword evidence="1" id="KW-0472">Membrane</keyword>
<feature type="domain" description="DUF4218" evidence="2">
    <location>
        <begin position="462"/>
        <end position="575"/>
    </location>
</feature>
<accession>A0AAF0QXS9</accession>
<keyword evidence="4" id="KW-1185">Reference proteome</keyword>
<dbReference type="Pfam" id="PF13960">
    <property type="entry name" value="DUF4218"/>
    <property type="match status" value="1"/>
</dbReference>
<dbReference type="AlphaFoldDB" id="A0AAF0QXS9"/>
<gene>
    <name evidence="3" type="ORF">MTR67_023897</name>
</gene>
<evidence type="ECO:0000259" key="2">
    <source>
        <dbReference type="Pfam" id="PF13960"/>
    </source>
</evidence>
<evidence type="ECO:0000256" key="1">
    <source>
        <dbReference type="SAM" id="Phobius"/>
    </source>
</evidence>
<protein>
    <recommendedName>
        <fullName evidence="2">DUF4218 domain-containing protein</fullName>
    </recommendedName>
</protein>
<dbReference type="EMBL" id="CP133616">
    <property type="protein sequence ID" value="WMV30512.1"/>
    <property type="molecule type" value="Genomic_DNA"/>
</dbReference>
<feature type="transmembrane region" description="Helical" evidence="1">
    <location>
        <begin position="48"/>
        <end position="70"/>
    </location>
</feature>
<keyword evidence="1" id="KW-1133">Transmembrane helix</keyword>
<organism evidence="3 4">
    <name type="scientific">Solanum verrucosum</name>
    <dbReference type="NCBI Taxonomy" id="315347"/>
    <lineage>
        <taxon>Eukaryota</taxon>
        <taxon>Viridiplantae</taxon>
        <taxon>Streptophyta</taxon>
        <taxon>Embryophyta</taxon>
        <taxon>Tracheophyta</taxon>
        <taxon>Spermatophyta</taxon>
        <taxon>Magnoliopsida</taxon>
        <taxon>eudicotyledons</taxon>
        <taxon>Gunneridae</taxon>
        <taxon>Pentapetalae</taxon>
        <taxon>asterids</taxon>
        <taxon>lamiids</taxon>
        <taxon>Solanales</taxon>
        <taxon>Solanaceae</taxon>
        <taxon>Solanoideae</taxon>
        <taxon>Solaneae</taxon>
        <taxon>Solanum</taxon>
    </lineage>
</organism>